<dbReference type="AlphaFoldDB" id="Q026M8"/>
<protein>
    <recommendedName>
        <fullName evidence="2">DAC domain-containing protein</fullName>
    </recommendedName>
</protein>
<dbReference type="Gene3D" id="3.40.1700.10">
    <property type="entry name" value="DNA integrity scanning protein, DisA, N-terminal domain"/>
    <property type="match status" value="1"/>
</dbReference>
<evidence type="ECO:0008006" key="2">
    <source>
        <dbReference type="Google" id="ProtNLM"/>
    </source>
</evidence>
<dbReference type="InParanoid" id="Q026M8"/>
<name>Q026M8_SOLUE</name>
<dbReference type="OrthoDB" id="128453at2"/>
<proteinExistence type="predicted"/>
<accession>Q026M8</accession>
<dbReference type="KEGG" id="sus:Acid_2051"/>
<organism evidence="1">
    <name type="scientific">Solibacter usitatus (strain Ellin6076)</name>
    <dbReference type="NCBI Taxonomy" id="234267"/>
    <lineage>
        <taxon>Bacteria</taxon>
        <taxon>Pseudomonadati</taxon>
        <taxon>Acidobacteriota</taxon>
        <taxon>Terriglobia</taxon>
        <taxon>Bryobacterales</taxon>
        <taxon>Solibacteraceae</taxon>
        <taxon>Candidatus Solibacter</taxon>
    </lineage>
</organism>
<evidence type="ECO:0000313" key="1">
    <source>
        <dbReference type="EMBL" id="ABJ83041.1"/>
    </source>
</evidence>
<reference evidence="1" key="1">
    <citation type="submission" date="2006-10" db="EMBL/GenBank/DDBJ databases">
        <title>Complete sequence of Solibacter usitatus Ellin6076.</title>
        <authorList>
            <consortium name="US DOE Joint Genome Institute"/>
            <person name="Copeland A."/>
            <person name="Lucas S."/>
            <person name="Lapidus A."/>
            <person name="Barry K."/>
            <person name="Detter J.C."/>
            <person name="Glavina del Rio T."/>
            <person name="Hammon N."/>
            <person name="Israni S."/>
            <person name="Dalin E."/>
            <person name="Tice H."/>
            <person name="Pitluck S."/>
            <person name="Thompson L.S."/>
            <person name="Brettin T."/>
            <person name="Bruce D."/>
            <person name="Han C."/>
            <person name="Tapia R."/>
            <person name="Gilna P."/>
            <person name="Schmutz J."/>
            <person name="Larimer F."/>
            <person name="Land M."/>
            <person name="Hauser L."/>
            <person name="Kyrpides N."/>
            <person name="Mikhailova N."/>
            <person name="Janssen P.H."/>
            <person name="Kuske C.R."/>
            <person name="Richardson P."/>
        </authorList>
    </citation>
    <scope>NUCLEOTIDE SEQUENCE</scope>
    <source>
        <strain evidence="1">Ellin6076</strain>
    </source>
</reference>
<dbReference type="EMBL" id="CP000473">
    <property type="protein sequence ID" value="ABJ83041.1"/>
    <property type="molecule type" value="Genomic_DNA"/>
</dbReference>
<gene>
    <name evidence="1" type="ordered locus">Acid_2051</name>
</gene>
<dbReference type="HOGENOM" id="CLU_577323_0_0_0"/>
<dbReference type="STRING" id="234267.Acid_2051"/>
<sequence length="444" mass="49133">MNLMIGSLSSKSGPVFGGLYQQLLRRGIQYFLPSSHLEMIENHQEPVSQPRLTFEYLGGKYALSSPRDFTDHELRMVRSICRFLEKRYELLFESDSAAASMPVFGGLTEDRYVSAFLDGRVFGNAVSASRFPDRVSEAIEVLRISALSSYEDKRIATGALLFGTQPDACHKLPLAPQDALPYSSELTSIRSFHRICDGLRTLALVDERGAMVELVDVHEWALPFSGLELPVPSARRYRTHSQATLCGGHTCLVLTPNGEIKIFGEGVQLFSFFDGRWHLTDAVTKYQLWEAAIGRKDLAARLFSAGLNLAEHRRGGMFAVLNDPRHAQQLVSGTDLLETDRRERAGAKNQLHYLLRKTRVNELSTAVLESIAQIDGSVVLDRDSKLLAFGAILRHRAPADDDEEIGEGGRTAAAIGASQFGSVLMVSEGGQLSFYQKGHSVWTL</sequence>
<dbReference type="InterPro" id="IPR036888">
    <property type="entry name" value="DNA_integrity_DisA_N_sf"/>
</dbReference>